<dbReference type="Gene3D" id="3.30.465.10">
    <property type="match status" value="2"/>
</dbReference>
<feature type="domain" description="FAD-binding PCMH-type" evidence="4">
    <location>
        <begin position="171"/>
        <end position="350"/>
    </location>
</feature>
<dbReference type="Pfam" id="PF08031">
    <property type="entry name" value="BBE"/>
    <property type="match status" value="1"/>
</dbReference>
<dbReference type="InterPro" id="IPR036318">
    <property type="entry name" value="FAD-bd_PCMH-like_sf"/>
</dbReference>
<dbReference type="InterPro" id="IPR006094">
    <property type="entry name" value="Oxid_FAD_bind_N"/>
</dbReference>
<accession>A0AA40D2X7</accession>
<dbReference type="PROSITE" id="PS51387">
    <property type="entry name" value="FAD_PCMH"/>
    <property type="match status" value="1"/>
</dbReference>
<keyword evidence="3" id="KW-0732">Signal</keyword>
<organism evidence="5 6">
    <name type="scientific">Cercophora samala</name>
    <dbReference type="NCBI Taxonomy" id="330535"/>
    <lineage>
        <taxon>Eukaryota</taxon>
        <taxon>Fungi</taxon>
        <taxon>Dikarya</taxon>
        <taxon>Ascomycota</taxon>
        <taxon>Pezizomycotina</taxon>
        <taxon>Sordariomycetes</taxon>
        <taxon>Sordariomycetidae</taxon>
        <taxon>Sordariales</taxon>
        <taxon>Lasiosphaeriaceae</taxon>
        <taxon>Cercophora</taxon>
    </lineage>
</organism>
<proteinExistence type="inferred from homology"/>
<dbReference type="GO" id="GO:0071949">
    <property type="term" value="F:FAD binding"/>
    <property type="evidence" value="ECO:0007669"/>
    <property type="project" value="InterPro"/>
</dbReference>
<evidence type="ECO:0000256" key="2">
    <source>
        <dbReference type="ARBA" id="ARBA00023002"/>
    </source>
</evidence>
<keyword evidence="6" id="KW-1185">Reference proteome</keyword>
<evidence type="ECO:0000256" key="3">
    <source>
        <dbReference type="SAM" id="SignalP"/>
    </source>
</evidence>
<evidence type="ECO:0000313" key="5">
    <source>
        <dbReference type="EMBL" id="KAK0658324.1"/>
    </source>
</evidence>
<dbReference type="AlphaFoldDB" id="A0AA40D2X7"/>
<sequence>MLVPQIIIFGGFVLSQIALTAGTKVSNDAHLFPYEAIQLSDGDLKKILHSKSASTSLFDFGRTSTKAAHKPRARCKTYPGDLTWPSEPIWNLFDDLLGGALIKTVPEASLCYPEWGRYSAVECEELTRSWNNSTLRIEDPTSIRSILFQGMTCMPPNYTAAFLGRSVNCSVGGFPEYTVNVTNVKQIQLGVNIARNLNIRLVIKNTGHDFGAKSTGKGAINLWTHHLKDAAFYKNYKAHGYSGPAFKFGAGVQVYEAYKLARQHNVTVIGGEGKSVGFIGGYIQGGGHSPLTSIYGMAADHVLSIQLVTAAGRFITADPKTNPDLFWALRGGGAGTFAVVTSMVVKAFPRITTTTLTYNMTSTGTFTKEKLWAAQRAYIDGFEKYADLGYYSYYRIRHLPGGELYHDMTSMVAPNTTSAQFRATMAPLWGKWEQLGVPFHPVIREFDNFPDAWELAFPHEIWTWTMRQASRFLPRDTLSDPVKRAAMVDSIKSVSDEGANILLFNMRNPPGSDQINNAVNPAWRDILGFAIMFVTWNVTDPEPYVTELSRNLTYEWNPRWRALTPGSGTYMSESDYIEPDWQESFHGDKYPRLVAIKQEWDPEDVFYATNAVGSEKWELGEEIMGHLPSQNSRLCLKEVE</sequence>
<keyword evidence="2" id="KW-0560">Oxidoreductase</keyword>
<evidence type="ECO:0000256" key="1">
    <source>
        <dbReference type="ARBA" id="ARBA00005466"/>
    </source>
</evidence>
<dbReference type="PANTHER" id="PTHR13878:SF91">
    <property type="entry name" value="FAD BINDING DOMAIN PROTEIN (AFU_ORTHOLOGUE AFUA_6G12070)-RELATED"/>
    <property type="match status" value="1"/>
</dbReference>
<evidence type="ECO:0000259" key="4">
    <source>
        <dbReference type="PROSITE" id="PS51387"/>
    </source>
</evidence>
<dbReference type="EMBL" id="JAULSY010000207">
    <property type="protein sequence ID" value="KAK0658324.1"/>
    <property type="molecule type" value="Genomic_DNA"/>
</dbReference>
<dbReference type="Proteomes" id="UP001174997">
    <property type="component" value="Unassembled WGS sequence"/>
</dbReference>
<protein>
    <submittedName>
        <fullName evidence="5">FAD binding domain-containing protein</fullName>
    </submittedName>
</protein>
<dbReference type="Pfam" id="PF01565">
    <property type="entry name" value="FAD_binding_4"/>
    <property type="match status" value="1"/>
</dbReference>
<reference evidence="5" key="1">
    <citation type="submission" date="2023-06" db="EMBL/GenBank/DDBJ databases">
        <title>Genome-scale phylogeny and comparative genomics of the fungal order Sordariales.</title>
        <authorList>
            <consortium name="Lawrence Berkeley National Laboratory"/>
            <person name="Hensen N."/>
            <person name="Bonometti L."/>
            <person name="Westerberg I."/>
            <person name="Brannstrom I.O."/>
            <person name="Guillou S."/>
            <person name="Cros-Aarteil S."/>
            <person name="Calhoun S."/>
            <person name="Haridas S."/>
            <person name="Kuo A."/>
            <person name="Mondo S."/>
            <person name="Pangilinan J."/>
            <person name="Riley R."/>
            <person name="Labutti K."/>
            <person name="Andreopoulos B."/>
            <person name="Lipzen A."/>
            <person name="Chen C."/>
            <person name="Yanf M."/>
            <person name="Daum C."/>
            <person name="Ng V."/>
            <person name="Clum A."/>
            <person name="Steindorff A."/>
            <person name="Ohm R."/>
            <person name="Martin F."/>
            <person name="Silar P."/>
            <person name="Natvig D."/>
            <person name="Lalanne C."/>
            <person name="Gautier V."/>
            <person name="Ament-Velasquez S.L."/>
            <person name="Kruys A."/>
            <person name="Hutchinson M.I."/>
            <person name="Powell A.J."/>
            <person name="Barry K."/>
            <person name="Miller A.N."/>
            <person name="Grigoriev I.V."/>
            <person name="Debuchy R."/>
            <person name="Gladieux P."/>
            <person name="Thoren M.H."/>
            <person name="Johannesson H."/>
        </authorList>
    </citation>
    <scope>NUCLEOTIDE SEQUENCE</scope>
    <source>
        <strain evidence="5">CBS 307.81</strain>
    </source>
</reference>
<dbReference type="InterPro" id="IPR012951">
    <property type="entry name" value="BBE"/>
</dbReference>
<dbReference type="InterPro" id="IPR050432">
    <property type="entry name" value="FAD-linked_Oxidoreductases_BP"/>
</dbReference>
<dbReference type="SUPFAM" id="SSF56176">
    <property type="entry name" value="FAD-binding/transporter-associated domain-like"/>
    <property type="match status" value="1"/>
</dbReference>
<evidence type="ECO:0000313" key="6">
    <source>
        <dbReference type="Proteomes" id="UP001174997"/>
    </source>
</evidence>
<gene>
    <name evidence="5" type="ORF">QBC41DRAFT_385799</name>
</gene>
<dbReference type="InterPro" id="IPR016166">
    <property type="entry name" value="FAD-bd_PCMH"/>
</dbReference>
<feature type="chain" id="PRO_5041233643" evidence="3">
    <location>
        <begin position="23"/>
        <end position="640"/>
    </location>
</feature>
<dbReference type="GO" id="GO:0016491">
    <property type="term" value="F:oxidoreductase activity"/>
    <property type="evidence" value="ECO:0007669"/>
    <property type="project" value="UniProtKB-KW"/>
</dbReference>
<feature type="signal peptide" evidence="3">
    <location>
        <begin position="1"/>
        <end position="22"/>
    </location>
</feature>
<comment type="caution">
    <text evidence="5">The sequence shown here is derived from an EMBL/GenBank/DDBJ whole genome shotgun (WGS) entry which is preliminary data.</text>
</comment>
<name>A0AA40D2X7_9PEZI</name>
<comment type="similarity">
    <text evidence="1">Belongs to the oxygen-dependent FAD-linked oxidoreductase family.</text>
</comment>
<dbReference type="InterPro" id="IPR016169">
    <property type="entry name" value="FAD-bd_PCMH_sub2"/>
</dbReference>
<dbReference type="PANTHER" id="PTHR13878">
    <property type="entry name" value="GULONOLACTONE OXIDASE"/>
    <property type="match status" value="1"/>
</dbReference>